<dbReference type="EMBL" id="BOOC01000009">
    <property type="protein sequence ID" value="GIH39521.1"/>
    <property type="molecule type" value="Genomic_DNA"/>
</dbReference>
<dbReference type="Gene3D" id="1.20.1420.20">
    <property type="entry name" value="M75 peptidase, HXXE motif"/>
    <property type="match status" value="1"/>
</dbReference>
<evidence type="ECO:0000313" key="6">
    <source>
        <dbReference type="EMBL" id="GIH39521.1"/>
    </source>
</evidence>
<feature type="signal peptide" evidence="4">
    <location>
        <begin position="1"/>
        <end position="28"/>
    </location>
</feature>
<feature type="chain" id="PRO_5046067028" evidence="4">
    <location>
        <begin position="29"/>
        <end position="392"/>
    </location>
</feature>
<dbReference type="PROSITE" id="PS51257">
    <property type="entry name" value="PROKAR_LIPOPROTEIN"/>
    <property type="match status" value="1"/>
</dbReference>
<dbReference type="PANTHER" id="PTHR39192:SF1">
    <property type="entry name" value="IRON UPTAKE SYSTEM COMPONENT EFEO"/>
    <property type="match status" value="1"/>
</dbReference>
<accession>A0ABQ4FXG9</accession>
<evidence type="ECO:0000256" key="1">
    <source>
        <dbReference type="ARBA" id="ARBA00004196"/>
    </source>
</evidence>
<comment type="caution">
    <text evidence="6">The sequence shown here is derived from an EMBL/GenBank/DDBJ whole genome shotgun (WGS) entry which is preliminary data.</text>
</comment>
<reference evidence="6 7" key="1">
    <citation type="submission" date="2021-01" db="EMBL/GenBank/DDBJ databases">
        <title>Whole genome shotgun sequence of Microbispora corallina NBRC 16416.</title>
        <authorList>
            <person name="Komaki H."/>
            <person name="Tamura T."/>
        </authorList>
    </citation>
    <scope>NUCLEOTIDE SEQUENCE [LARGE SCALE GENOMIC DNA]</scope>
    <source>
        <strain evidence="6 7">NBRC 16416</strain>
    </source>
</reference>
<evidence type="ECO:0000256" key="2">
    <source>
        <dbReference type="ARBA" id="ARBA00005989"/>
    </source>
</evidence>
<dbReference type="PANTHER" id="PTHR39192">
    <property type="entry name" value="IRON UPTAKE SYSTEM COMPONENT EFEO"/>
    <property type="match status" value="1"/>
</dbReference>
<organism evidence="6 7">
    <name type="scientific">Microbispora corallina</name>
    <dbReference type="NCBI Taxonomy" id="83302"/>
    <lineage>
        <taxon>Bacteria</taxon>
        <taxon>Bacillati</taxon>
        <taxon>Actinomycetota</taxon>
        <taxon>Actinomycetes</taxon>
        <taxon>Streptosporangiales</taxon>
        <taxon>Streptosporangiaceae</taxon>
        <taxon>Microbispora</taxon>
    </lineage>
</organism>
<keyword evidence="7" id="KW-1185">Reference proteome</keyword>
<name>A0ABQ4FXG9_9ACTN</name>
<comment type="similarity">
    <text evidence="2">Belongs to the EfeM/EfeO family.</text>
</comment>
<evidence type="ECO:0000256" key="3">
    <source>
        <dbReference type="ARBA" id="ARBA00022729"/>
    </source>
</evidence>
<keyword evidence="3 4" id="KW-0732">Signal</keyword>
<dbReference type="InterPro" id="IPR050894">
    <property type="entry name" value="EfeM/EfeO_iron_uptake"/>
</dbReference>
<comment type="subcellular location">
    <subcellularLocation>
        <location evidence="1">Cell envelope</location>
    </subcellularLocation>
</comment>
<evidence type="ECO:0000313" key="7">
    <source>
        <dbReference type="Proteomes" id="UP000603904"/>
    </source>
</evidence>
<feature type="domain" description="Imelysin-like" evidence="5">
    <location>
        <begin position="152"/>
        <end position="333"/>
    </location>
</feature>
<dbReference type="InterPro" id="IPR018976">
    <property type="entry name" value="Imelysin-like"/>
</dbReference>
<protein>
    <submittedName>
        <fullName evidence="6">Iron transporter</fullName>
    </submittedName>
</protein>
<evidence type="ECO:0000256" key="4">
    <source>
        <dbReference type="SAM" id="SignalP"/>
    </source>
</evidence>
<evidence type="ECO:0000259" key="5">
    <source>
        <dbReference type="Pfam" id="PF09375"/>
    </source>
</evidence>
<proteinExistence type="inferred from homology"/>
<dbReference type="InterPro" id="IPR034981">
    <property type="entry name" value="Imelysin-like_EfeO/Algp7"/>
</dbReference>
<dbReference type="Proteomes" id="UP000603904">
    <property type="component" value="Unassembled WGS sequence"/>
</dbReference>
<dbReference type="CDD" id="cd14656">
    <property type="entry name" value="Imelysin-like_EfeO"/>
    <property type="match status" value="1"/>
</dbReference>
<dbReference type="Pfam" id="PF09375">
    <property type="entry name" value="Peptidase_M75"/>
    <property type="match status" value="1"/>
</dbReference>
<gene>
    <name evidence="6" type="ORF">Mco01_25210</name>
</gene>
<dbReference type="InterPro" id="IPR038352">
    <property type="entry name" value="Imelysin_sf"/>
</dbReference>
<sequence>MRVARTGATGPAVILPVAILLVAGCSDAPVAAPPPAAAAESAIQVSPSHCGEGWAHPRAGDQTLLLSNTGTVAAEAYLVDVPGGAVHAELEGLAPGVTRAMRVSLGPGTYAVRCLAEGADPVVGPAVRVAGSAPGGPAVAPVTYNDLYGPAAAYQSYVADGLRGLVSRTAALTRAVDRGDLPAARKAWLPAHLAYERLGAAYGTFGDLGDAIDGLPAGLPAGVRDKGFTGFHRMEYGLWHGEAAGSLKPVAHRLDHDVKALEAGFADERLEPSDLPLRAHEILEDTLEFQLTGRADLGSGTTLATASANVEGTRKAVDVLRPLLRPRYPGLAEADRLLGRVGELLGAQRHGDRWTSVSHHAPADREALDGAVGALLERLAPIAVIAFPRRTS</sequence>